<gene>
    <name evidence="5" type="ORF">Ga0609869_002053</name>
</gene>
<dbReference type="InterPro" id="IPR009057">
    <property type="entry name" value="Homeodomain-like_sf"/>
</dbReference>
<accession>A0ABV3XTN4</accession>
<dbReference type="SUPFAM" id="SSF46689">
    <property type="entry name" value="Homeodomain-like"/>
    <property type="match status" value="2"/>
</dbReference>
<dbReference type="SMART" id="SM00342">
    <property type="entry name" value="HTH_ARAC"/>
    <property type="match status" value="1"/>
</dbReference>
<dbReference type="Gene3D" id="1.10.10.60">
    <property type="entry name" value="Homeodomain-like"/>
    <property type="match status" value="1"/>
</dbReference>
<sequence>MTYTGMTSVELRAKDDLSPGKLSETMHRVDFHDTCDGIARVSRVNLGEVFLGEVVTDGFDSVTETSRVTVLLPVTGRVGLQRNGVTQKATGADTLLVQPGIRQNYMRADRSGRARTLAAFVPLPPCATARKTQLPAMMSVGASAEARSLRGFLDYAFAELRNADSPLRRPAASGAIEAVVTDAVQAFYGIAAPLPSTDATCPARVRAARDYMHAHADEALTVEQIARAVGIGPRALQAAFRDGLGMTPREVLAEIRLERARSRLLSPERGTTVTDAALDSGFAHLGRFAGAYRQRYGESPSQTLRRAIR</sequence>
<dbReference type="InterPro" id="IPR018060">
    <property type="entry name" value="HTH_AraC"/>
</dbReference>
<keyword evidence="6" id="KW-1185">Reference proteome</keyword>
<protein>
    <submittedName>
        <fullName evidence="5">AraC-like DNA-binding protein</fullName>
    </submittedName>
</protein>
<evidence type="ECO:0000313" key="5">
    <source>
        <dbReference type="EMBL" id="MEX5728700.1"/>
    </source>
</evidence>
<dbReference type="PROSITE" id="PS01124">
    <property type="entry name" value="HTH_ARAC_FAMILY_2"/>
    <property type="match status" value="1"/>
</dbReference>
<feature type="domain" description="HTH araC/xylS-type" evidence="4">
    <location>
        <begin position="206"/>
        <end position="306"/>
    </location>
</feature>
<dbReference type="PANTHER" id="PTHR46796:SF12">
    <property type="entry name" value="HTH-TYPE DNA-BINDING TRANSCRIPTIONAL ACTIVATOR EUTR"/>
    <property type="match status" value="1"/>
</dbReference>
<evidence type="ECO:0000256" key="1">
    <source>
        <dbReference type="ARBA" id="ARBA00023015"/>
    </source>
</evidence>
<evidence type="ECO:0000256" key="2">
    <source>
        <dbReference type="ARBA" id="ARBA00023125"/>
    </source>
</evidence>
<evidence type="ECO:0000256" key="3">
    <source>
        <dbReference type="ARBA" id="ARBA00023163"/>
    </source>
</evidence>
<organism evidence="5 6">
    <name type="scientific">Rhodovulum iodosum</name>
    <dbReference type="NCBI Taxonomy" id="68291"/>
    <lineage>
        <taxon>Bacteria</taxon>
        <taxon>Pseudomonadati</taxon>
        <taxon>Pseudomonadota</taxon>
        <taxon>Alphaproteobacteria</taxon>
        <taxon>Rhodobacterales</taxon>
        <taxon>Paracoccaceae</taxon>
        <taxon>Rhodovulum</taxon>
    </lineage>
</organism>
<keyword evidence="3" id="KW-0804">Transcription</keyword>
<dbReference type="Pfam" id="PF12833">
    <property type="entry name" value="HTH_18"/>
    <property type="match status" value="1"/>
</dbReference>
<comment type="caution">
    <text evidence="5">The sequence shown here is derived from an EMBL/GenBank/DDBJ whole genome shotgun (WGS) entry which is preliminary data.</text>
</comment>
<evidence type="ECO:0000313" key="6">
    <source>
        <dbReference type="Proteomes" id="UP001560019"/>
    </source>
</evidence>
<dbReference type="PANTHER" id="PTHR46796">
    <property type="entry name" value="HTH-TYPE TRANSCRIPTIONAL ACTIVATOR RHAS-RELATED"/>
    <property type="match status" value="1"/>
</dbReference>
<name>A0ABV3XTN4_9RHOB</name>
<dbReference type="EMBL" id="JBEHHI010000002">
    <property type="protein sequence ID" value="MEX5728700.1"/>
    <property type="molecule type" value="Genomic_DNA"/>
</dbReference>
<reference evidence="5 6" key="1">
    <citation type="submission" date="2024-06" db="EMBL/GenBank/DDBJ databases">
        <title>Genome of Rhodovulum iodosum, a marine photoferrotroph.</title>
        <authorList>
            <person name="Bianchini G."/>
            <person name="Nikeleit V."/>
            <person name="Kappler A."/>
            <person name="Bryce C."/>
            <person name="Sanchez-Baracaldo P."/>
        </authorList>
    </citation>
    <scope>NUCLEOTIDE SEQUENCE [LARGE SCALE GENOMIC DNA]</scope>
    <source>
        <strain evidence="5 6">UT/N1</strain>
    </source>
</reference>
<keyword evidence="1" id="KW-0805">Transcription regulation</keyword>
<keyword evidence="2" id="KW-0238">DNA-binding</keyword>
<proteinExistence type="predicted"/>
<dbReference type="InterPro" id="IPR050204">
    <property type="entry name" value="AraC_XylS_family_regulators"/>
</dbReference>
<dbReference type="RefSeq" id="WP_125406862.1">
    <property type="nucleotide sequence ID" value="NZ_JBEHHI010000002.1"/>
</dbReference>
<dbReference type="InterPro" id="IPR018062">
    <property type="entry name" value="HTH_AraC-typ_CS"/>
</dbReference>
<dbReference type="Proteomes" id="UP001560019">
    <property type="component" value="Unassembled WGS sequence"/>
</dbReference>
<evidence type="ECO:0000259" key="4">
    <source>
        <dbReference type="PROSITE" id="PS01124"/>
    </source>
</evidence>
<dbReference type="PROSITE" id="PS00041">
    <property type="entry name" value="HTH_ARAC_FAMILY_1"/>
    <property type="match status" value="1"/>
</dbReference>